<proteinExistence type="predicted"/>
<reference evidence="1 2" key="1">
    <citation type="submission" date="2017-03" db="EMBL/GenBank/DDBJ databases">
        <authorList>
            <person name="Afonso C.L."/>
            <person name="Miller P.J."/>
            <person name="Scott M.A."/>
            <person name="Spackman E."/>
            <person name="Goraichik I."/>
            <person name="Dimitrov K.M."/>
            <person name="Suarez D.L."/>
            <person name="Swayne D.E."/>
        </authorList>
    </citation>
    <scope>NUCLEOTIDE SEQUENCE [LARGE SCALE GENOMIC DNA]</scope>
    <source>
        <strain evidence="1">SB41UT1</strain>
    </source>
</reference>
<evidence type="ECO:0000313" key="1">
    <source>
        <dbReference type="EMBL" id="SMA49808.1"/>
    </source>
</evidence>
<dbReference type="Proteomes" id="UP000196573">
    <property type="component" value="Unassembled WGS sequence"/>
</dbReference>
<sequence>MNIQETLKPVARNVKKEWLSMDMEKVGASKHDFGIALKSRFQTLNDQTSSISALLTPGIQGDKHVNIVVDITLPKGPSLEPVLNSLSAFMQQATAVLSPMTVMVDMRTSQIVLRQSHVMPLNHPPATIAFVNAAQILVPLMQQTIDSLVKMNPAPNDAREMADLLAKSFYGALQE</sequence>
<dbReference type="RefSeq" id="WP_087112261.1">
    <property type="nucleotide sequence ID" value="NZ_CBCSCN010000011.1"/>
</dbReference>
<organism evidence="1 2">
    <name type="scientific">Parendozoicomonas haliclonae</name>
    <dbReference type="NCBI Taxonomy" id="1960125"/>
    <lineage>
        <taxon>Bacteria</taxon>
        <taxon>Pseudomonadati</taxon>
        <taxon>Pseudomonadota</taxon>
        <taxon>Gammaproteobacteria</taxon>
        <taxon>Oceanospirillales</taxon>
        <taxon>Endozoicomonadaceae</taxon>
        <taxon>Parendozoicomonas</taxon>
    </lineage>
</organism>
<dbReference type="AlphaFoldDB" id="A0A1X7ANY4"/>
<dbReference type="EMBL" id="FWPT01000009">
    <property type="protein sequence ID" value="SMA49808.1"/>
    <property type="molecule type" value="Genomic_DNA"/>
</dbReference>
<protein>
    <submittedName>
        <fullName evidence="1">Uncharacterized protein</fullName>
    </submittedName>
</protein>
<name>A0A1X7ANY4_9GAMM</name>
<accession>A0A1X7ANY4</accession>
<keyword evidence="2" id="KW-1185">Reference proteome</keyword>
<dbReference type="OrthoDB" id="9830495at2"/>
<evidence type="ECO:0000313" key="2">
    <source>
        <dbReference type="Proteomes" id="UP000196573"/>
    </source>
</evidence>
<gene>
    <name evidence="1" type="ORF">EHSB41UT_03597</name>
</gene>